<sequence>MATGHLLKSSGIPFPATVTNAYCRRPTVVNIRQPPVVSWGPVHGANRSVSLYNKGLTPLLKRSHGVAGSSDGSNAEVDNSITLKNVRLKIRKWANKQWLPVGAAGYGLYCGLLMAKYIFGAHLHGILDKSVVIETDFEALNHTPPDKNMTVFEDRNEVELIVEVVVGGNAIVGVADVEEGYKDEKEEAGDLNKET</sequence>
<accession>A0A5N6MMQ0</accession>
<organism evidence="1 2">
    <name type="scientific">Mikania micrantha</name>
    <name type="common">bitter vine</name>
    <dbReference type="NCBI Taxonomy" id="192012"/>
    <lineage>
        <taxon>Eukaryota</taxon>
        <taxon>Viridiplantae</taxon>
        <taxon>Streptophyta</taxon>
        <taxon>Embryophyta</taxon>
        <taxon>Tracheophyta</taxon>
        <taxon>Spermatophyta</taxon>
        <taxon>Magnoliopsida</taxon>
        <taxon>eudicotyledons</taxon>
        <taxon>Gunneridae</taxon>
        <taxon>Pentapetalae</taxon>
        <taxon>asterids</taxon>
        <taxon>campanulids</taxon>
        <taxon>Asterales</taxon>
        <taxon>Asteraceae</taxon>
        <taxon>Asteroideae</taxon>
        <taxon>Heliantheae alliance</taxon>
        <taxon>Eupatorieae</taxon>
        <taxon>Mikania</taxon>
    </lineage>
</organism>
<comment type="caution">
    <text evidence="1">The sequence shown here is derived from an EMBL/GenBank/DDBJ whole genome shotgun (WGS) entry which is preliminary data.</text>
</comment>
<proteinExistence type="predicted"/>
<dbReference type="Proteomes" id="UP000326396">
    <property type="component" value="Linkage Group LG5"/>
</dbReference>
<reference evidence="1 2" key="1">
    <citation type="submission" date="2019-05" db="EMBL/GenBank/DDBJ databases">
        <title>Mikania micrantha, genome provides insights into the molecular mechanism of rapid growth.</title>
        <authorList>
            <person name="Liu B."/>
        </authorList>
    </citation>
    <scope>NUCLEOTIDE SEQUENCE [LARGE SCALE GENOMIC DNA]</scope>
    <source>
        <strain evidence="1">NLD-2019</strain>
        <tissue evidence="1">Leaf</tissue>
    </source>
</reference>
<evidence type="ECO:0000313" key="2">
    <source>
        <dbReference type="Proteomes" id="UP000326396"/>
    </source>
</evidence>
<evidence type="ECO:0000313" key="1">
    <source>
        <dbReference type="EMBL" id="KAD3641336.1"/>
    </source>
</evidence>
<gene>
    <name evidence="1" type="ORF">E3N88_30560</name>
</gene>
<dbReference type="AlphaFoldDB" id="A0A5N6MMQ0"/>
<name>A0A5N6MMQ0_9ASTR</name>
<keyword evidence="2" id="KW-1185">Reference proteome</keyword>
<dbReference type="EMBL" id="SZYD01000015">
    <property type="protein sequence ID" value="KAD3641336.1"/>
    <property type="molecule type" value="Genomic_DNA"/>
</dbReference>
<protein>
    <submittedName>
        <fullName evidence="1">Uncharacterized protein</fullName>
    </submittedName>
</protein>